<keyword evidence="2" id="KW-1185">Reference proteome</keyword>
<evidence type="ECO:0000313" key="2">
    <source>
        <dbReference type="Proteomes" id="UP001652625"/>
    </source>
</evidence>
<name>A0ABM4D962_HYDVU</name>
<feature type="region of interest" description="Disordered" evidence="1">
    <location>
        <begin position="137"/>
        <end position="166"/>
    </location>
</feature>
<gene>
    <name evidence="3" type="primary">LOC136089086</name>
</gene>
<proteinExistence type="predicted"/>
<accession>A0ABM4D962</accession>
<sequence>MWNNNITLKFNATQLHDSLLLMEVLTFEPWQFKRGSKERGDSWEKISNSLNGLPEPCFKVTGRSTRDHVNLLIEKFKKKDAEENKASGITCDLTDYDVAIADVYERFQQSESNFKDLLVQNNAKVDADNLQATEMRKRSLETCSESEKRNGRQETNKKSRNNGNETISYLKEKSEMEINIRKEELEVKRIEVEAQGKTMQQMMQQQNNMMQAMMQQQASFLEILSKFLPEKK</sequence>
<dbReference type="GeneID" id="136089086"/>
<dbReference type="RefSeq" id="XP_065670873.1">
    <property type="nucleotide sequence ID" value="XM_065814801.1"/>
</dbReference>
<organism evidence="2 3">
    <name type="scientific">Hydra vulgaris</name>
    <name type="common">Hydra</name>
    <name type="synonym">Hydra attenuata</name>
    <dbReference type="NCBI Taxonomy" id="6087"/>
    <lineage>
        <taxon>Eukaryota</taxon>
        <taxon>Metazoa</taxon>
        <taxon>Cnidaria</taxon>
        <taxon>Hydrozoa</taxon>
        <taxon>Hydroidolina</taxon>
        <taxon>Anthoathecata</taxon>
        <taxon>Aplanulata</taxon>
        <taxon>Hydridae</taxon>
        <taxon>Hydra</taxon>
    </lineage>
</organism>
<protein>
    <submittedName>
        <fullName evidence="3">Uncharacterized protein LOC136089086</fullName>
    </submittedName>
</protein>
<dbReference type="Proteomes" id="UP001652625">
    <property type="component" value="Chromosome 12"/>
</dbReference>
<dbReference type="PANTHER" id="PTHR33309:SF1">
    <property type="entry name" value="MYB_SANT-LIKE DNA-BINDING DOMAIN-CONTAINING PROTEIN"/>
    <property type="match status" value="1"/>
</dbReference>
<evidence type="ECO:0000313" key="3">
    <source>
        <dbReference type="RefSeq" id="XP_065670873.1"/>
    </source>
</evidence>
<reference evidence="3" key="1">
    <citation type="submission" date="2025-08" db="UniProtKB">
        <authorList>
            <consortium name="RefSeq"/>
        </authorList>
    </citation>
    <scope>IDENTIFICATION</scope>
</reference>
<feature type="compositionally biased region" description="Basic and acidic residues" evidence="1">
    <location>
        <begin position="137"/>
        <end position="157"/>
    </location>
</feature>
<evidence type="ECO:0000256" key="1">
    <source>
        <dbReference type="SAM" id="MobiDB-lite"/>
    </source>
</evidence>
<dbReference type="PANTHER" id="PTHR33309">
    <property type="entry name" value="KERATIN, ULTRA HIGH-SULFUR MATRIX PROTEIN-LIKE"/>
    <property type="match status" value="1"/>
</dbReference>